<dbReference type="PRINTS" id="PR00598">
    <property type="entry name" value="HTHMARR"/>
</dbReference>
<dbReference type="GO" id="GO:0003700">
    <property type="term" value="F:DNA-binding transcription factor activity"/>
    <property type="evidence" value="ECO:0007669"/>
    <property type="project" value="InterPro"/>
</dbReference>
<proteinExistence type="predicted"/>
<evidence type="ECO:0000313" key="2">
    <source>
        <dbReference type="EMBL" id="SFB05123.1"/>
    </source>
</evidence>
<dbReference type="SMART" id="SM00347">
    <property type="entry name" value="HTH_MARR"/>
    <property type="match status" value="1"/>
</dbReference>
<dbReference type="PROSITE" id="PS50995">
    <property type="entry name" value="HTH_MARR_2"/>
    <property type="match status" value="1"/>
</dbReference>
<dbReference type="InterPro" id="IPR036388">
    <property type="entry name" value="WH-like_DNA-bd_sf"/>
</dbReference>
<evidence type="ECO:0000313" key="3">
    <source>
        <dbReference type="Proteomes" id="UP000243799"/>
    </source>
</evidence>
<dbReference type="Pfam" id="PF12802">
    <property type="entry name" value="MarR_2"/>
    <property type="match status" value="1"/>
</dbReference>
<dbReference type="InterPro" id="IPR000835">
    <property type="entry name" value="HTH_MarR-typ"/>
</dbReference>
<dbReference type="STRING" id="490629.SAMN05216266_10455"/>
<accession>A0A1I0XYQ2</accession>
<dbReference type="EMBL" id="FOKG01000004">
    <property type="protein sequence ID" value="SFB05123.1"/>
    <property type="molecule type" value="Genomic_DNA"/>
</dbReference>
<evidence type="ECO:0000259" key="1">
    <source>
        <dbReference type="PROSITE" id="PS50995"/>
    </source>
</evidence>
<gene>
    <name evidence="2" type="ORF">SAMN05216266_10455</name>
</gene>
<dbReference type="PANTHER" id="PTHR33164:SF95">
    <property type="entry name" value="TRANSCRIPTIONAL REGULATOR"/>
    <property type="match status" value="1"/>
</dbReference>
<keyword evidence="2" id="KW-0238">DNA-binding</keyword>
<dbReference type="InterPro" id="IPR036390">
    <property type="entry name" value="WH_DNA-bd_sf"/>
</dbReference>
<reference evidence="3" key="1">
    <citation type="submission" date="2016-10" db="EMBL/GenBank/DDBJ databases">
        <authorList>
            <person name="Varghese N."/>
            <person name="Submissions S."/>
        </authorList>
    </citation>
    <scope>NUCLEOTIDE SEQUENCE [LARGE SCALE GENOMIC DNA]</scope>
    <source>
        <strain evidence="3">CGMCC 4.3568</strain>
    </source>
</reference>
<dbReference type="GO" id="GO:0003677">
    <property type="term" value="F:DNA binding"/>
    <property type="evidence" value="ECO:0007669"/>
    <property type="project" value="UniProtKB-KW"/>
</dbReference>
<dbReference type="PANTHER" id="PTHR33164">
    <property type="entry name" value="TRANSCRIPTIONAL REGULATOR, MARR FAMILY"/>
    <property type="match status" value="1"/>
</dbReference>
<dbReference type="AlphaFoldDB" id="A0A1I0XYQ2"/>
<feature type="domain" description="HTH marR-type" evidence="1">
    <location>
        <begin position="1"/>
        <end position="145"/>
    </location>
</feature>
<dbReference type="GO" id="GO:0006950">
    <property type="term" value="P:response to stress"/>
    <property type="evidence" value="ECO:0007669"/>
    <property type="project" value="TreeGrafter"/>
</dbReference>
<dbReference type="InterPro" id="IPR039422">
    <property type="entry name" value="MarR/SlyA-like"/>
</dbReference>
<dbReference type="Proteomes" id="UP000243799">
    <property type="component" value="Unassembled WGS sequence"/>
</dbReference>
<dbReference type="Gene3D" id="1.10.10.10">
    <property type="entry name" value="Winged helix-like DNA-binding domain superfamily/Winged helix DNA-binding domain"/>
    <property type="match status" value="1"/>
</dbReference>
<name>A0A1I0XYQ2_9PSEU</name>
<sequence length="150" mass="16956">MVAAVAETPARLTAKPSWLLNQVAVYAHRLASDSFSEVGARGYHYRILAALDEFGVASQADLGRRCNMDRSDVVAAINELAEQGFVERTPDPDDRRRNMVTLTKKGDRQLRRMDRALDKVQEDLLGPLSAEDRQTLTWLLTQLLEHHQRT</sequence>
<organism evidence="2 3">
    <name type="scientific">Amycolatopsis marina</name>
    <dbReference type="NCBI Taxonomy" id="490629"/>
    <lineage>
        <taxon>Bacteria</taxon>
        <taxon>Bacillati</taxon>
        <taxon>Actinomycetota</taxon>
        <taxon>Actinomycetes</taxon>
        <taxon>Pseudonocardiales</taxon>
        <taxon>Pseudonocardiaceae</taxon>
        <taxon>Amycolatopsis</taxon>
    </lineage>
</organism>
<keyword evidence="3" id="KW-1185">Reference proteome</keyword>
<protein>
    <submittedName>
        <fullName evidence="2">DNA-binding transcriptional regulator, MarR family</fullName>
    </submittedName>
</protein>
<dbReference type="SUPFAM" id="SSF46785">
    <property type="entry name" value="Winged helix' DNA-binding domain"/>
    <property type="match status" value="1"/>
</dbReference>